<keyword evidence="2" id="KW-1185">Reference proteome</keyword>
<organism evidence="1 2">
    <name type="scientific">Paraburkholderia piptadeniae</name>
    <dbReference type="NCBI Taxonomy" id="1701573"/>
    <lineage>
        <taxon>Bacteria</taxon>
        <taxon>Pseudomonadati</taxon>
        <taxon>Pseudomonadota</taxon>
        <taxon>Betaproteobacteria</taxon>
        <taxon>Burkholderiales</taxon>
        <taxon>Burkholderiaceae</taxon>
        <taxon>Paraburkholderia</taxon>
    </lineage>
</organism>
<sequence length="113" mass="12577">MAGRRTSQESGTCATAIVGVRPVSDLGRAIVERGNSPLLVLTPHAGRQIPQDLIQLQPWGGRCGATLWTRWRNRPEGGASPQRILDWRTVSSMRDRSEMSTRTIWTLRRISIG</sequence>
<evidence type="ECO:0000313" key="2">
    <source>
        <dbReference type="Proteomes" id="UP000195569"/>
    </source>
</evidence>
<evidence type="ECO:0000313" key="1">
    <source>
        <dbReference type="EMBL" id="SIT51875.1"/>
    </source>
</evidence>
<reference evidence="1" key="1">
    <citation type="submission" date="2016-12" db="EMBL/GenBank/DDBJ databases">
        <authorList>
            <person name="Moulin L."/>
        </authorList>
    </citation>
    <scope>NUCLEOTIDE SEQUENCE [LARGE SCALE GENOMIC DNA]</scope>
    <source>
        <strain evidence="1">STM 7183</strain>
    </source>
</reference>
<name>A0A1N7SWS8_9BURK</name>
<protein>
    <submittedName>
        <fullName evidence="1">Uncharacterized protein</fullName>
    </submittedName>
</protein>
<dbReference type="Proteomes" id="UP000195569">
    <property type="component" value="Unassembled WGS sequence"/>
</dbReference>
<comment type="caution">
    <text evidence="1">The sequence shown here is derived from an EMBL/GenBank/DDBJ whole genome shotgun (WGS) entry which is preliminary data.</text>
</comment>
<dbReference type="EMBL" id="CYGY02000150">
    <property type="protein sequence ID" value="SIT51875.1"/>
    <property type="molecule type" value="Genomic_DNA"/>
</dbReference>
<dbReference type="AlphaFoldDB" id="A0A1N7SWS8"/>
<proteinExistence type="predicted"/>
<gene>
    <name evidence="1" type="ORF">BN2476_1500010</name>
</gene>
<accession>A0A1N7SWS8</accession>